<reference evidence="1 2" key="1">
    <citation type="submission" date="2015-09" db="EMBL/GenBank/DDBJ databases">
        <authorList>
            <consortium name="Pathogen Informatics"/>
        </authorList>
    </citation>
    <scope>NUCLEOTIDE SEQUENCE [LARGE SCALE GENOMIC DNA]</scope>
    <source>
        <strain evidence="1 2">2789STDY5834856</strain>
    </source>
</reference>
<dbReference type="AlphaFoldDB" id="A0A173Z9T5"/>
<protein>
    <submittedName>
        <fullName evidence="1">Uncharacterized protein</fullName>
    </submittedName>
</protein>
<accession>A0A173Z9T5</accession>
<dbReference type="RefSeq" id="WP_055263411.1">
    <property type="nucleotide sequence ID" value="NZ_CABIXQ010000002.1"/>
</dbReference>
<evidence type="ECO:0000313" key="1">
    <source>
        <dbReference type="EMBL" id="CUN72430.1"/>
    </source>
</evidence>
<dbReference type="Proteomes" id="UP000095594">
    <property type="component" value="Unassembled WGS sequence"/>
</dbReference>
<dbReference type="EMBL" id="CYZX01000002">
    <property type="protein sequence ID" value="CUN72430.1"/>
    <property type="molecule type" value="Genomic_DNA"/>
</dbReference>
<dbReference type="OrthoDB" id="1937440at2"/>
<proteinExistence type="predicted"/>
<sequence>MLKSKESLEVEYLGGEKLQISEYENKMCNFYLIKKVSDKGEDYSIESNDYFITKESRRMRGHRSISYDKCEIVVFEDDLIINEEKFKAIKKNKIDEAIKEDFLYSLALYYIKNENIESGQEIIAQIGDIYIYNLLEKDFNIEEKIKVMNILTVCIDERSNRFKEGKLKIKANSKNEEAECLIQILNEIMEDKESKLLWDYSYDYKRTTQKNYMIEDNYIFIRPKIGYGEIKDIVIGSKKLNIFAKVKIDGEVKNKENKLKLDSYIFREYTLVLNGKLNMGVMWCKLSNKLKAKYKKRKLIKSINNVFGEEIITLDLTKLDITNNKMLRLLDAECIAEYLWKIEELKIRQGIISNIIKDRYKNDKVNKNKYIVDGTSEIIKKYRVDEKGLYHPIGVEKNNVSSDFQIYLAKVFEWKVEKYPKKKVELDIAEDYRSLFNDNEEDSMEIMWNEYKRLKVEQKEIENKVNIVRISSAILNKKIFIWEKEIEKEKKETDKFLDINTVVGGKIKISIKKINDISIRQDSYSLITRCE</sequence>
<organism evidence="1 2">
    <name type="scientific">Clostridium disporicum</name>
    <dbReference type="NCBI Taxonomy" id="84024"/>
    <lineage>
        <taxon>Bacteria</taxon>
        <taxon>Bacillati</taxon>
        <taxon>Bacillota</taxon>
        <taxon>Clostridia</taxon>
        <taxon>Eubacteriales</taxon>
        <taxon>Clostridiaceae</taxon>
        <taxon>Clostridium</taxon>
    </lineage>
</organism>
<gene>
    <name evidence="1" type="ORF">ERS852471_00409</name>
</gene>
<name>A0A173Z9T5_9CLOT</name>
<evidence type="ECO:0000313" key="2">
    <source>
        <dbReference type="Proteomes" id="UP000095594"/>
    </source>
</evidence>